<dbReference type="PROSITE" id="PS00012">
    <property type="entry name" value="PHOSPHOPANTETHEINE"/>
    <property type="match status" value="1"/>
</dbReference>
<dbReference type="CDD" id="cd19534">
    <property type="entry name" value="E_NRPS"/>
    <property type="match status" value="1"/>
</dbReference>
<feature type="domain" description="Carrier" evidence="5">
    <location>
        <begin position="1988"/>
        <end position="2062"/>
    </location>
</feature>
<dbReference type="Gene3D" id="3.40.50.150">
    <property type="entry name" value="Vaccinia Virus protein VP39"/>
    <property type="match status" value="1"/>
</dbReference>
<dbReference type="EMBL" id="JACGWS010000011">
    <property type="protein sequence ID" value="MBC8756503.1"/>
    <property type="molecule type" value="Genomic_DNA"/>
</dbReference>
<dbReference type="CDD" id="cd05930">
    <property type="entry name" value="A_NRPS"/>
    <property type="match status" value="2"/>
</dbReference>
<dbReference type="InterPro" id="IPR023213">
    <property type="entry name" value="CAT-like_dom_sf"/>
</dbReference>
<dbReference type="InterPro" id="IPR010060">
    <property type="entry name" value="NRPS_synth"/>
</dbReference>
<reference evidence="6 7" key="1">
    <citation type="submission" date="2020-07" db="EMBL/GenBank/DDBJ databases">
        <title>Description of Kordia aestuariivivens sp. nov., isolated from a tidal flat.</title>
        <authorList>
            <person name="Park S."/>
            <person name="Yoon J.-H."/>
        </authorList>
    </citation>
    <scope>NUCLEOTIDE SEQUENCE [LARGE SCALE GENOMIC DNA]</scope>
    <source>
        <strain evidence="6 7">YSTF-M3</strain>
    </source>
</reference>
<evidence type="ECO:0000313" key="7">
    <source>
        <dbReference type="Proteomes" id="UP000619238"/>
    </source>
</evidence>
<comment type="cofactor">
    <cofactor evidence="1">
        <name>pantetheine 4'-phosphate</name>
        <dbReference type="ChEBI" id="CHEBI:47942"/>
    </cofactor>
</comment>
<dbReference type="RefSeq" id="WP_187563534.1">
    <property type="nucleotide sequence ID" value="NZ_JACGWS010000011.1"/>
</dbReference>
<dbReference type="Pfam" id="PF00501">
    <property type="entry name" value="AMP-binding"/>
    <property type="match status" value="3"/>
</dbReference>
<dbReference type="InterPro" id="IPR020806">
    <property type="entry name" value="PKS_PP-bd"/>
</dbReference>
<dbReference type="InterPro" id="IPR013216">
    <property type="entry name" value="Methyltransf_11"/>
</dbReference>
<dbReference type="CDD" id="cd19531">
    <property type="entry name" value="LCL_NRPS-like"/>
    <property type="match status" value="1"/>
</dbReference>
<dbReference type="InterPro" id="IPR025110">
    <property type="entry name" value="AMP-bd_C"/>
</dbReference>
<gene>
    <name evidence="6" type="ORF">H2O64_17650</name>
</gene>
<dbReference type="Gene3D" id="3.30.300.30">
    <property type="match status" value="3"/>
</dbReference>
<dbReference type="PROSITE" id="PS50075">
    <property type="entry name" value="CARRIER"/>
    <property type="match status" value="3"/>
</dbReference>
<comment type="caution">
    <text evidence="6">The sequence shown here is derived from an EMBL/GenBank/DDBJ whole genome shotgun (WGS) entry which is preliminary data.</text>
</comment>
<dbReference type="CDD" id="cd19543">
    <property type="entry name" value="DCL_NRPS"/>
    <property type="match status" value="1"/>
</dbReference>
<protein>
    <submittedName>
        <fullName evidence="6">Amino acid adenylation domain-containing protein</fullName>
    </submittedName>
</protein>
<evidence type="ECO:0000313" key="6">
    <source>
        <dbReference type="EMBL" id="MBC8756503.1"/>
    </source>
</evidence>
<dbReference type="CDD" id="cd02440">
    <property type="entry name" value="AdoMet_MTases"/>
    <property type="match status" value="1"/>
</dbReference>
<dbReference type="SUPFAM" id="SSF47336">
    <property type="entry name" value="ACP-like"/>
    <property type="match status" value="3"/>
</dbReference>
<dbReference type="NCBIfam" id="TIGR01733">
    <property type="entry name" value="AA-adenyl-dom"/>
    <property type="match status" value="2"/>
</dbReference>
<feature type="domain" description="Carrier" evidence="5">
    <location>
        <begin position="3515"/>
        <end position="3590"/>
    </location>
</feature>
<keyword evidence="3" id="KW-0597">Phosphoprotein</keyword>
<name>A0ABR7QDK2_9FLAO</name>
<dbReference type="Gene3D" id="3.40.50.980">
    <property type="match status" value="6"/>
</dbReference>
<dbReference type="InterPro" id="IPR009081">
    <property type="entry name" value="PP-bd_ACP"/>
</dbReference>
<evidence type="ECO:0000256" key="3">
    <source>
        <dbReference type="ARBA" id="ARBA00022553"/>
    </source>
</evidence>
<dbReference type="Pfam" id="PF00668">
    <property type="entry name" value="Condensation"/>
    <property type="match status" value="4"/>
</dbReference>
<dbReference type="Pfam" id="PF13193">
    <property type="entry name" value="AMP-binding_C"/>
    <property type="match status" value="3"/>
</dbReference>
<dbReference type="SUPFAM" id="SSF53335">
    <property type="entry name" value="S-adenosyl-L-methionine-dependent methyltransferases"/>
    <property type="match status" value="1"/>
</dbReference>
<dbReference type="InterPro" id="IPR020845">
    <property type="entry name" value="AMP-binding_CS"/>
</dbReference>
<dbReference type="Pfam" id="PF08241">
    <property type="entry name" value="Methyltransf_11"/>
    <property type="match status" value="1"/>
</dbReference>
<proteinExistence type="predicted"/>
<dbReference type="Proteomes" id="UP000619238">
    <property type="component" value="Unassembled WGS sequence"/>
</dbReference>
<keyword evidence="2" id="KW-0596">Phosphopantetheine</keyword>
<dbReference type="Pfam" id="PF00550">
    <property type="entry name" value="PP-binding"/>
    <property type="match status" value="3"/>
</dbReference>
<evidence type="ECO:0000256" key="2">
    <source>
        <dbReference type="ARBA" id="ARBA00022450"/>
    </source>
</evidence>
<dbReference type="InterPro" id="IPR006162">
    <property type="entry name" value="Ppantetheine_attach_site"/>
</dbReference>
<dbReference type="NCBIfam" id="TIGR01720">
    <property type="entry name" value="NRPS-para261"/>
    <property type="match status" value="1"/>
</dbReference>
<sequence>ASFNELYEKVKHNVLSDFAHQQYPFDTLVEELGLQYDASRTPLYDISLTLHNISDMSDYKMSNITDAAGISDLGEGLCKNDVEFHVQPIGGMLSIGVMYNTDLYDQDMISNLLVHFKELTKNLIDNPTKAIGYVDYLKQEEKHELLHDFKGDTKQYSGKNFLELFKEQVAKTPEATALVYKDKTLSYEELDTISTQLAHSLTTDHKVQLGDYVGIQLARDERFVWSILGILKSGAAYVSIDPAYPEDRKAYMVTDAGIELLITDTTYMFDMDYYEGALLALDVEFEKDAYPTTPLQLEIPMDSTAYVIYTSGSTGLPKGVLVNHENLSNLIHWQGEYLGRVEQSHVLQYFSYNFDGAVGETFWTLSFGHKLCMYDLKGHEELSISEYILKNKIQVFVTIPSLLKTLSPEDFTGIDNVLIVVVGEVFDKELYERWKGVGTLVNGYGPTENTVYSTVYELGDRLDHNRVPIGKAITNTGVYILDDQGELVGKGITGELYVNGANVAQGYLNREELTRDRFVADIYEIPYKGHLTHNTEAVAAFIEKEVEVSGNRSFFQDSIETFYNDQELSQDLREKIKQLYQSESDIFRTGFLRYLNESKKGSYSSFGFTKEVVKELLAGEKLQGKSVLDIGFGNGELLDILSDMGANVFGIDANPYFVHNQSHKDYGVVMSRVDLSPEDFKISTGFTKDQFDITFMTLVLDRLEYPKRVLESMFDTLKSDGKFCVQALLPIIPFDDGDHEDRIVYTEEDHYITKGQSVAQDKYQLLTLLQQLGGGDLAVRSMDYYVKSTDGNQKYTLWSFTGVNNGKGKFMYKTGDVGKWLADGNIDFLGRKDSQVKIRGHRIELDEIIAALDKLPVVKQSTVIVHNENENKELIAYVVPNGDLDERKVQKTLKEQLPDYMVPRIFIILEEMPLNHTGKINTKALPSPDGNSYNQNNYIEPVTEVEKKLASLWESVLGTKKIGLQHDFFDLGGNSINAVKLIAQYNKIFQKRIAIKDIFDHPKLQDHAALLAKSSEEAYEKIKTIEAAENYPLSNAQLRLWLTSQIEDGLVAYNMPNKVTLTGSYSVENFKKAIDTTIAKHESLRTLFKVSDAGEVRQYIVAPEEINFTLDYKDFSAEKDASNQIEAYTSKDAYTAFDLEKGPLLRAALLKQSEETYVFYYNMHHIISDGWSIEILSRDVIRYYEAFENNTITEDKPLNIQYKDYTAWQQNQLYSEKYEAHKTYWLSQLASELPLVNLPSFRRRPQLKTYSGHSQRIFLSDKITQQLRDFANTKGGSLFTGLLTATNILLYRYSGQKDIIVGNPVAGRDHADLQDQIGFYVNTLPLRNKLNPENTFSACYDQIKDNTLEALKHQMYPLDKLLEELDVQRDVSRSPLFDILINHNGTVEGNSEDFVPFQVEDYGSGMVKFDIVLNFTEIGDKVEIVLSYNTDIYDHELMKSWLRHFYTLLEKSLEDENATVSSVDYVLDDEKQYLTNVLGTNSVPYNAQETIIDQFNNHVQNAPNAEAIIFENTKLTYKQLDEASNGYANFLLEKGINSGDFVGIYAGISEKYITSILGILKAGATYVPLDVKHPVARRQYIFENSNMKAVLTDNSELLTTENANIPVYDFNAINATNVSEVHLAKAEKLVYMIYTSGSTGVPKGVTISHKNIADYVAGLTQSINIATQSNFALLSTLSSDLGNTILFGALATGGTLHVFAKENLMDVYKLHHYFEDNSIDYIKIVPSYWLSLHRDENYIIPKKAIIFGGEMLTNEALTKVKAANTTTEVFNHYGPTETTIGKLLHKVNLDTEYLNIPIGKPFSNTGIYILDEHQHITPIGVTGELFIDGDGVSPGYWNLLGTQEEKFIDHPFKAGKKIYQTGDIARWNFDGNVEFMGRKGNQVKIRGYRVELGEIEAVISELKTIQQAIVTVQKDAENVQQLIAYIVADQAINQTEIRNAIAMKLPDYMIPNMYVALESIPFTENGKVDYKALPNPTEASEAKQEIIPPKTTEEKLLVEVMEAILKRTIYSIQDNFYNLGGDSIKSIQIVSRLRQKGFVLSVADILSTPILEKMALLIKEKTTTSNQAEVSGNVQLTPVQQYLFNNEHIKAPAHYNQSVVLRSQKTIDKNHLKNSLQALVKHHDALRMVYKQEVSGWTQYNEKFTGDNFQLQTHDFTNTEDAVTKMGDICNELQAGFNLESGPLFIAAIFKMSDGDRLALICHHLVIDGVSWRILLEDLASLYQQQETGTSILLPSKTDAFQQWAIQLNEYANQKQIRKPKQYWENIVQENIPAFPTDNTNNIAEERNDQSISFELGSILTEKIQTQIHDVYHTEITDVLLTSLGLAINEVFNVNKTVLMMEGHGREDVINGIDVSRTIGWFTSLYPHILEVSESGEMLQSLIQIKDNLRSIPNKGIDYGIIKYLGKGFDQELTPTIKFNYLGDFGDTVGNNAEETMFEYGAEYIGETVSKHNTDETSISISGMIVSGKLQLSVVYDSRLFEKNTIAQLTLAYEKQLSQLIEALTESTEQYVTSSDLTYQEVAFEEIQQLSNTGQGNVEDIYELSPSQQGMYYHWLVSEDPMLYFVQVSYRIKSKGLTPEAVKLAYDTLVERYSILRTGFINHAQTGKLLQIVRKDIPSNFKNVQLNAATNTEAQIQSFKKNDGQKGFKLDDASQMRLMLIELGNDEFEFIWSHHHILMDGWCNSILINDFYKILQANSTQTTHNLPDVKSYGHYIKWLNAIDRDETLSFWKNYLAAYSEVAEAPYKYLDSVEDVYEHGIETIEITGEKYTNLTTVCNDLGVTQNTFMEVAWGYLLSKYNNTQDVVFGSVVSGRPADLEGVETMVGLFINTIPVRIKYEGKDTLSTVLKKAQNNAIQSLPHHYLSLATVQGQSELGMSLIDHVMVFENFPIQELLDEELVGEKAENKTSLSLESIDVHEQMNYDFSVIVTSINNTLKVDFEYNKKRYNTESLKKVIVHLQNVIETFIAQPTQQLQYVEYLNEVENDELLNVFNAPAVSTPKDKSLLDLFTDHVEKTPNAIALAYGDEQLTFAALEEKSNQLANHLVKQGITTGTHVPICIERSTHLIISILAVMKTGAVYVPIDASYPKQRIEYILKDVEASIVLTQEKFDSTFQKLVEIPQLIFADSETIANESVSALNTQIDLQQNVYIIYTSGTTGMPKGVIINHESLLDRTHTWKDLYGIDGTTNVLQMANFTFDLFSADFCRSLMLGATLVVSENDSYDPITIYDLLQKHQVTFYEFTPGIIFPLMNYVYENQLKLPYLKTLIVGSDTVSVNEFKELVDRFSDTLTLFNCYGTTETSIDASVFSPYPEFNYRGLNATPIGKPIQNTTMYVLDKHMKLVPVGVAGELYIGGIGVGVGYLNRPELSEEKFVSHPFIANERVYKTGDLARLLPDGNIEFIGRKDDQVKIRGYRIELGEIESALNEEEIVQQSVVIARDNANGYKQLIAYVVRTSEEINKKMLQEALQDKLPEYMIPAVYVFMDELPLSENSKVNKKALPLPDESLYPSQQYVAPSTEVEETLVTMWQELFKIERIGTQDNFFELGGDSLSVINLIMKIQTAFSVKIKITDFFARPTIKELGNIIYIAIELSNTKNREEKKNTITI</sequence>
<evidence type="ECO:0000256" key="4">
    <source>
        <dbReference type="ARBA" id="ARBA00022737"/>
    </source>
</evidence>
<feature type="non-terminal residue" evidence="6">
    <location>
        <position position="1"/>
    </location>
</feature>
<evidence type="ECO:0000259" key="5">
    <source>
        <dbReference type="PROSITE" id="PS50075"/>
    </source>
</evidence>
<dbReference type="Gene3D" id="3.30.559.30">
    <property type="entry name" value="Nonribosomal peptide synthetase, condensation domain"/>
    <property type="match status" value="4"/>
</dbReference>
<dbReference type="SMART" id="SM00823">
    <property type="entry name" value="PKS_PP"/>
    <property type="match status" value="2"/>
</dbReference>
<dbReference type="InterPro" id="IPR000873">
    <property type="entry name" value="AMP-dep_synth/lig_dom"/>
</dbReference>
<dbReference type="Gene3D" id="1.10.1200.10">
    <property type="entry name" value="ACP-like"/>
    <property type="match status" value="3"/>
</dbReference>
<dbReference type="InterPro" id="IPR010071">
    <property type="entry name" value="AA_adenyl_dom"/>
</dbReference>
<keyword evidence="7" id="KW-1185">Reference proteome</keyword>
<dbReference type="InterPro" id="IPR001242">
    <property type="entry name" value="Condensation_dom"/>
</dbReference>
<keyword evidence="4" id="KW-0677">Repeat</keyword>
<feature type="domain" description="Carrier" evidence="5">
    <location>
        <begin position="940"/>
        <end position="1015"/>
    </location>
</feature>
<accession>A0ABR7QDK2</accession>
<dbReference type="InterPro" id="IPR045851">
    <property type="entry name" value="AMP-bd_C_sf"/>
</dbReference>
<dbReference type="NCBIfam" id="NF003417">
    <property type="entry name" value="PRK04813.1"/>
    <property type="match status" value="4"/>
</dbReference>
<dbReference type="Gene3D" id="3.30.559.10">
    <property type="entry name" value="Chloramphenicol acetyltransferase-like domain"/>
    <property type="match status" value="3"/>
</dbReference>
<evidence type="ECO:0000256" key="1">
    <source>
        <dbReference type="ARBA" id="ARBA00001957"/>
    </source>
</evidence>
<dbReference type="PANTHER" id="PTHR45527:SF1">
    <property type="entry name" value="FATTY ACID SYNTHASE"/>
    <property type="match status" value="1"/>
</dbReference>
<organism evidence="6 7">
    <name type="scientific">Kordia aestuariivivens</name>
    <dbReference type="NCBI Taxonomy" id="2759037"/>
    <lineage>
        <taxon>Bacteria</taxon>
        <taxon>Pseudomonadati</taxon>
        <taxon>Bacteroidota</taxon>
        <taxon>Flavobacteriia</taxon>
        <taxon>Flavobacteriales</taxon>
        <taxon>Flavobacteriaceae</taxon>
        <taxon>Kordia</taxon>
    </lineage>
</organism>
<dbReference type="SUPFAM" id="SSF52777">
    <property type="entry name" value="CoA-dependent acyltransferases"/>
    <property type="match status" value="7"/>
</dbReference>
<dbReference type="InterPro" id="IPR036736">
    <property type="entry name" value="ACP-like_sf"/>
</dbReference>
<dbReference type="Gene3D" id="2.30.38.10">
    <property type="entry name" value="Luciferase, Domain 3"/>
    <property type="match status" value="4"/>
</dbReference>
<dbReference type="SUPFAM" id="SSF56801">
    <property type="entry name" value="Acetyl-CoA synthetase-like"/>
    <property type="match status" value="4"/>
</dbReference>
<dbReference type="PANTHER" id="PTHR45527">
    <property type="entry name" value="NONRIBOSOMAL PEPTIDE SYNTHETASE"/>
    <property type="match status" value="1"/>
</dbReference>
<dbReference type="PROSITE" id="PS00455">
    <property type="entry name" value="AMP_BINDING"/>
    <property type="match status" value="3"/>
</dbReference>
<dbReference type="InterPro" id="IPR029063">
    <property type="entry name" value="SAM-dependent_MTases_sf"/>
</dbReference>